<reference evidence="2" key="3">
    <citation type="journal article" date="2017" name="Nature">
        <title>Genome sequence of the progenitor of the wheat D genome Aegilops tauschii.</title>
        <authorList>
            <person name="Luo M.C."/>
            <person name="Gu Y.Q."/>
            <person name="Puiu D."/>
            <person name="Wang H."/>
            <person name="Twardziok S.O."/>
            <person name="Deal K.R."/>
            <person name="Huo N."/>
            <person name="Zhu T."/>
            <person name="Wang L."/>
            <person name="Wang Y."/>
            <person name="McGuire P.E."/>
            <person name="Liu S."/>
            <person name="Long H."/>
            <person name="Ramasamy R.K."/>
            <person name="Rodriguez J.C."/>
            <person name="Van S.L."/>
            <person name="Yuan L."/>
            <person name="Wang Z."/>
            <person name="Xia Z."/>
            <person name="Xiao L."/>
            <person name="Anderson O.D."/>
            <person name="Ouyang S."/>
            <person name="Liang Y."/>
            <person name="Zimin A.V."/>
            <person name="Pertea G."/>
            <person name="Qi P."/>
            <person name="Bennetzen J.L."/>
            <person name="Dai X."/>
            <person name="Dawson M.W."/>
            <person name="Muller H.G."/>
            <person name="Kugler K."/>
            <person name="Rivarola-Duarte L."/>
            <person name="Spannagl M."/>
            <person name="Mayer K.F.X."/>
            <person name="Lu F.H."/>
            <person name="Bevan M.W."/>
            <person name="Leroy P."/>
            <person name="Li P."/>
            <person name="You F.M."/>
            <person name="Sun Q."/>
            <person name="Liu Z."/>
            <person name="Lyons E."/>
            <person name="Wicker T."/>
            <person name="Salzberg S.L."/>
            <person name="Devos K.M."/>
            <person name="Dvorak J."/>
        </authorList>
    </citation>
    <scope>NUCLEOTIDE SEQUENCE [LARGE SCALE GENOMIC DNA]</scope>
    <source>
        <strain evidence="2">cv. AL8/78</strain>
    </source>
</reference>
<organism evidence="2 3">
    <name type="scientific">Aegilops tauschii subsp. strangulata</name>
    <name type="common">Goatgrass</name>
    <dbReference type="NCBI Taxonomy" id="200361"/>
    <lineage>
        <taxon>Eukaryota</taxon>
        <taxon>Viridiplantae</taxon>
        <taxon>Streptophyta</taxon>
        <taxon>Embryophyta</taxon>
        <taxon>Tracheophyta</taxon>
        <taxon>Spermatophyta</taxon>
        <taxon>Magnoliopsida</taxon>
        <taxon>Liliopsida</taxon>
        <taxon>Poales</taxon>
        <taxon>Poaceae</taxon>
        <taxon>BOP clade</taxon>
        <taxon>Pooideae</taxon>
        <taxon>Triticodae</taxon>
        <taxon>Triticeae</taxon>
        <taxon>Triticinae</taxon>
        <taxon>Aegilops</taxon>
    </lineage>
</organism>
<evidence type="ECO:0000313" key="3">
    <source>
        <dbReference type="Proteomes" id="UP000015105"/>
    </source>
</evidence>
<feature type="compositionally biased region" description="Basic and acidic residues" evidence="1">
    <location>
        <begin position="26"/>
        <end position="35"/>
    </location>
</feature>
<evidence type="ECO:0000313" key="2">
    <source>
        <dbReference type="EnsemblPlants" id="AET5Gv20842300.1"/>
    </source>
</evidence>
<name>A0A453LMM2_AEGTS</name>
<reference evidence="2" key="5">
    <citation type="journal article" date="2021" name="G3 (Bethesda)">
        <title>Aegilops tauschii genome assembly Aet v5.0 features greater sequence contiguity and improved annotation.</title>
        <authorList>
            <person name="Wang L."/>
            <person name="Zhu T."/>
            <person name="Rodriguez J.C."/>
            <person name="Deal K.R."/>
            <person name="Dubcovsky J."/>
            <person name="McGuire P.E."/>
            <person name="Lux T."/>
            <person name="Spannagl M."/>
            <person name="Mayer K.F.X."/>
            <person name="Baldrich P."/>
            <person name="Meyers B.C."/>
            <person name="Huo N."/>
            <person name="Gu Y.Q."/>
            <person name="Zhou H."/>
            <person name="Devos K.M."/>
            <person name="Bennetzen J.L."/>
            <person name="Unver T."/>
            <person name="Budak H."/>
            <person name="Gulick P.J."/>
            <person name="Galiba G."/>
            <person name="Kalapos B."/>
            <person name="Nelson D.R."/>
            <person name="Li P."/>
            <person name="You F.M."/>
            <person name="Luo M.C."/>
            <person name="Dvorak J."/>
        </authorList>
    </citation>
    <scope>NUCLEOTIDE SEQUENCE [LARGE SCALE GENOMIC DNA]</scope>
    <source>
        <strain evidence="2">cv. AL8/78</strain>
    </source>
</reference>
<dbReference type="AlphaFoldDB" id="A0A453LMM2"/>
<reference evidence="3" key="1">
    <citation type="journal article" date="2014" name="Science">
        <title>Ancient hybridizations among the ancestral genomes of bread wheat.</title>
        <authorList>
            <consortium name="International Wheat Genome Sequencing Consortium,"/>
            <person name="Marcussen T."/>
            <person name="Sandve S.R."/>
            <person name="Heier L."/>
            <person name="Spannagl M."/>
            <person name="Pfeifer M."/>
            <person name="Jakobsen K.S."/>
            <person name="Wulff B.B."/>
            <person name="Steuernagel B."/>
            <person name="Mayer K.F."/>
            <person name="Olsen O.A."/>
        </authorList>
    </citation>
    <scope>NUCLEOTIDE SEQUENCE [LARGE SCALE GENOMIC DNA]</scope>
    <source>
        <strain evidence="3">cv. AL8/78</strain>
    </source>
</reference>
<reference evidence="2" key="4">
    <citation type="submission" date="2019-03" db="UniProtKB">
        <authorList>
            <consortium name="EnsemblPlants"/>
        </authorList>
    </citation>
    <scope>IDENTIFICATION</scope>
</reference>
<dbReference type="EnsemblPlants" id="AET5Gv20842300.1">
    <property type="protein sequence ID" value="AET5Gv20842300.1"/>
    <property type="gene ID" value="AET5Gv20842300"/>
</dbReference>
<dbReference type="Gramene" id="AET5Gv20842300.1">
    <property type="protein sequence ID" value="AET5Gv20842300.1"/>
    <property type="gene ID" value="AET5Gv20842300"/>
</dbReference>
<evidence type="ECO:0000256" key="1">
    <source>
        <dbReference type="SAM" id="MobiDB-lite"/>
    </source>
</evidence>
<feature type="region of interest" description="Disordered" evidence="1">
    <location>
        <begin position="112"/>
        <end position="142"/>
    </location>
</feature>
<proteinExistence type="predicted"/>
<keyword evidence="3" id="KW-1185">Reference proteome</keyword>
<feature type="compositionally biased region" description="Gly residues" evidence="1">
    <location>
        <begin position="1"/>
        <end position="17"/>
    </location>
</feature>
<sequence>GGGGRARGRGAGAGGGALSSPPAAPREVRRADGRRGGGGAAGGEAAARARGRAREGPQRGGGGCGRPAAASEEEEDDGFSFLARSFSGVETTPKFGSFNPAAAKFVAFHLASPPPLVDPAEESPPVAVGGDGEEKGKDGNSH</sequence>
<dbReference type="Proteomes" id="UP000015105">
    <property type="component" value="Chromosome 5D"/>
</dbReference>
<reference evidence="3" key="2">
    <citation type="journal article" date="2017" name="Nat. Plants">
        <title>The Aegilops tauschii genome reveals multiple impacts of transposons.</title>
        <authorList>
            <person name="Zhao G."/>
            <person name="Zou C."/>
            <person name="Li K."/>
            <person name="Wang K."/>
            <person name="Li T."/>
            <person name="Gao L."/>
            <person name="Zhang X."/>
            <person name="Wang H."/>
            <person name="Yang Z."/>
            <person name="Liu X."/>
            <person name="Jiang W."/>
            <person name="Mao L."/>
            <person name="Kong X."/>
            <person name="Jiao Y."/>
            <person name="Jia J."/>
        </authorList>
    </citation>
    <scope>NUCLEOTIDE SEQUENCE [LARGE SCALE GENOMIC DNA]</scope>
    <source>
        <strain evidence="3">cv. AL8/78</strain>
    </source>
</reference>
<feature type="compositionally biased region" description="Basic and acidic residues" evidence="1">
    <location>
        <begin position="132"/>
        <end position="142"/>
    </location>
</feature>
<feature type="region of interest" description="Disordered" evidence="1">
    <location>
        <begin position="1"/>
        <end position="78"/>
    </location>
</feature>
<accession>A0A453LMM2</accession>
<protein>
    <submittedName>
        <fullName evidence="2">Uncharacterized protein</fullName>
    </submittedName>
</protein>